<dbReference type="InterPro" id="IPR029052">
    <property type="entry name" value="Metallo-depent_PP-like"/>
</dbReference>
<reference evidence="2 3" key="1">
    <citation type="submission" date="2024-09" db="EMBL/GenBank/DDBJ databases">
        <title>Rethinking Asexuality: The Enigmatic Case of Functional Sexual Genes in Lepraria (Stereocaulaceae).</title>
        <authorList>
            <person name="Doellman M."/>
            <person name="Sun Y."/>
            <person name="Barcenas-Pena A."/>
            <person name="Lumbsch H.T."/>
            <person name="Grewe F."/>
        </authorList>
    </citation>
    <scope>NUCLEOTIDE SEQUENCE [LARGE SCALE GENOMIC DNA]</scope>
    <source>
        <strain evidence="2 3">Mercado 3170</strain>
    </source>
</reference>
<comment type="caution">
    <text evidence="2">The sequence shown here is derived from an EMBL/GenBank/DDBJ whole genome shotgun (WGS) entry which is preliminary data.</text>
</comment>
<dbReference type="Gene3D" id="3.60.21.10">
    <property type="match status" value="1"/>
</dbReference>
<dbReference type="SUPFAM" id="SSF56300">
    <property type="entry name" value="Metallo-dependent phosphatases"/>
    <property type="match status" value="1"/>
</dbReference>
<gene>
    <name evidence="2" type="ORF">N7G274_002282</name>
</gene>
<dbReference type="EMBL" id="JBEFKJ010000007">
    <property type="protein sequence ID" value="KAL2045200.1"/>
    <property type="molecule type" value="Genomic_DNA"/>
</dbReference>
<proteinExistence type="predicted"/>
<organism evidence="2 3">
    <name type="scientific">Stereocaulon virgatum</name>
    <dbReference type="NCBI Taxonomy" id="373712"/>
    <lineage>
        <taxon>Eukaryota</taxon>
        <taxon>Fungi</taxon>
        <taxon>Dikarya</taxon>
        <taxon>Ascomycota</taxon>
        <taxon>Pezizomycotina</taxon>
        <taxon>Lecanoromycetes</taxon>
        <taxon>OSLEUM clade</taxon>
        <taxon>Lecanoromycetidae</taxon>
        <taxon>Lecanorales</taxon>
        <taxon>Lecanorineae</taxon>
        <taxon>Stereocaulaceae</taxon>
        <taxon>Stereocaulon</taxon>
    </lineage>
</organism>
<evidence type="ECO:0000313" key="2">
    <source>
        <dbReference type="EMBL" id="KAL2045200.1"/>
    </source>
</evidence>
<dbReference type="Proteomes" id="UP001590950">
    <property type="component" value="Unassembled WGS sequence"/>
</dbReference>
<accession>A0ABR4AHH7</accession>
<evidence type="ECO:0000313" key="3">
    <source>
        <dbReference type="Proteomes" id="UP001590950"/>
    </source>
</evidence>
<name>A0ABR4AHH7_9LECA</name>
<evidence type="ECO:0000256" key="1">
    <source>
        <dbReference type="SAM" id="MobiDB-lite"/>
    </source>
</evidence>
<keyword evidence="3" id="KW-1185">Reference proteome</keyword>
<feature type="region of interest" description="Disordered" evidence="1">
    <location>
        <begin position="84"/>
        <end position="110"/>
    </location>
</feature>
<protein>
    <submittedName>
        <fullName evidence="2">Uncharacterized protein</fullName>
    </submittedName>
</protein>
<sequence length="110" mass="13225">MDYTASKQRAGCPDLFRAICHARPRLHCFGHIHEAWARLITWQKNSRITPSHFTDIDNERPVIMDNMSCFKHTRFYTEESKAEKFQRKQHYRQQRCYPTSHTTKDENPLE</sequence>